<evidence type="ECO:0000313" key="1">
    <source>
        <dbReference type="EMBL" id="KAG6958408.1"/>
    </source>
</evidence>
<name>A0A8J5MFH9_9STRA</name>
<organism evidence="1 2">
    <name type="scientific">Phytophthora aleatoria</name>
    <dbReference type="NCBI Taxonomy" id="2496075"/>
    <lineage>
        <taxon>Eukaryota</taxon>
        <taxon>Sar</taxon>
        <taxon>Stramenopiles</taxon>
        <taxon>Oomycota</taxon>
        <taxon>Peronosporomycetes</taxon>
        <taxon>Peronosporales</taxon>
        <taxon>Peronosporaceae</taxon>
        <taxon>Phytophthora</taxon>
    </lineage>
</organism>
<evidence type="ECO:0000313" key="2">
    <source>
        <dbReference type="Proteomes" id="UP000709295"/>
    </source>
</evidence>
<accession>A0A8J5MFH9</accession>
<proteinExistence type="predicted"/>
<feature type="non-terminal residue" evidence="1">
    <location>
        <position position="1"/>
    </location>
</feature>
<comment type="caution">
    <text evidence="1">The sequence shown here is derived from an EMBL/GenBank/DDBJ whole genome shotgun (WGS) entry which is preliminary data.</text>
</comment>
<keyword evidence="2" id="KW-1185">Reference proteome</keyword>
<sequence>MGLLDCLGWSRQLVHRCGWRQRGQKKLPIGPRFLCVGDNVDANALSARSISFECPKQLQLQAAVRQKNLPRESLLFTTTASG</sequence>
<protein>
    <submittedName>
        <fullName evidence="1">Uncharacterized protein</fullName>
    </submittedName>
</protein>
<dbReference type="EMBL" id="JAENGY010000672">
    <property type="protein sequence ID" value="KAG6958408.1"/>
    <property type="molecule type" value="Genomic_DNA"/>
</dbReference>
<gene>
    <name evidence="1" type="ORF">JG688_00010520</name>
</gene>
<reference evidence="1" key="1">
    <citation type="submission" date="2021-01" db="EMBL/GenBank/DDBJ databases">
        <title>Phytophthora aleatoria, a newly-described species from Pinus radiata is distinct from Phytophthora cactorum isolates based on comparative genomics.</title>
        <authorList>
            <person name="Mcdougal R."/>
            <person name="Panda P."/>
            <person name="Williams N."/>
            <person name="Studholme D.J."/>
        </authorList>
    </citation>
    <scope>NUCLEOTIDE SEQUENCE</scope>
    <source>
        <strain evidence="1">NZFS 4037</strain>
    </source>
</reference>
<dbReference type="AlphaFoldDB" id="A0A8J5MFH9"/>
<dbReference type="Proteomes" id="UP000709295">
    <property type="component" value="Unassembled WGS sequence"/>
</dbReference>